<name>A0A9Q0MRK5_9DIPT</name>
<feature type="non-terminal residue" evidence="1">
    <location>
        <position position="1"/>
    </location>
</feature>
<reference evidence="1" key="1">
    <citation type="submission" date="2022-07" db="EMBL/GenBank/DDBJ databases">
        <authorList>
            <person name="Trinca V."/>
            <person name="Uliana J.V.C."/>
            <person name="Torres T.T."/>
            <person name="Ward R.J."/>
            <person name="Monesi N."/>
        </authorList>
    </citation>
    <scope>NUCLEOTIDE SEQUENCE</scope>
    <source>
        <strain evidence="1">HSMRA1968</strain>
        <tissue evidence="1">Whole embryos</tissue>
    </source>
</reference>
<sequence length="113" mass="12482">KREPCQVSEITTSNSYTSTPLTAVIKVESHSPKRTMDNIQNTAQSGIPVGIAVARQRLQEHAQQHQPKEINRFGIGIATDLEAVTMGVSNVQSAVRTPSTLWQYPRKCNAFSF</sequence>
<protein>
    <submittedName>
        <fullName evidence="1">Protein winged eye</fullName>
    </submittedName>
</protein>
<organism evidence="1 2">
    <name type="scientific">Pseudolycoriella hygida</name>
    <dbReference type="NCBI Taxonomy" id="35572"/>
    <lineage>
        <taxon>Eukaryota</taxon>
        <taxon>Metazoa</taxon>
        <taxon>Ecdysozoa</taxon>
        <taxon>Arthropoda</taxon>
        <taxon>Hexapoda</taxon>
        <taxon>Insecta</taxon>
        <taxon>Pterygota</taxon>
        <taxon>Neoptera</taxon>
        <taxon>Endopterygota</taxon>
        <taxon>Diptera</taxon>
        <taxon>Nematocera</taxon>
        <taxon>Sciaroidea</taxon>
        <taxon>Sciaridae</taxon>
        <taxon>Pseudolycoriella</taxon>
    </lineage>
</organism>
<accession>A0A9Q0MRK5</accession>
<evidence type="ECO:0000313" key="2">
    <source>
        <dbReference type="Proteomes" id="UP001151699"/>
    </source>
</evidence>
<dbReference type="EMBL" id="WJQU01000004">
    <property type="protein sequence ID" value="KAJ6635629.1"/>
    <property type="molecule type" value="Genomic_DNA"/>
</dbReference>
<gene>
    <name evidence="1" type="primary">wge_1</name>
    <name evidence="1" type="ORF">Bhyg_14215</name>
</gene>
<feature type="non-terminal residue" evidence="1">
    <location>
        <position position="113"/>
    </location>
</feature>
<evidence type="ECO:0000313" key="1">
    <source>
        <dbReference type="EMBL" id="KAJ6635629.1"/>
    </source>
</evidence>
<dbReference type="Proteomes" id="UP001151699">
    <property type="component" value="Chromosome C"/>
</dbReference>
<keyword evidence="2" id="KW-1185">Reference proteome</keyword>
<comment type="caution">
    <text evidence="1">The sequence shown here is derived from an EMBL/GenBank/DDBJ whole genome shotgun (WGS) entry which is preliminary data.</text>
</comment>
<dbReference type="AlphaFoldDB" id="A0A9Q0MRK5"/>
<proteinExistence type="predicted"/>
<dbReference type="OrthoDB" id="6426227at2759"/>